<evidence type="ECO:0000256" key="5">
    <source>
        <dbReference type="SAM" id="Phobius"/>
    </source>
</evidence>
<dbReference type="Proteomes" id="UP000230886">
    <property type="component" value="Unassembled WGS sequence"/>
</dbReference>
<evidence type="ECO:0000256" key="3">
    <source>
        <dbReference type="ARBA" id="ARBA00022989"/>
    </source>
</evidence>
<sequence length="337" mass="35233">MITALKGAVAVVIAWVIANSVFHSPEAFLAPYAALFIIGNTVRNSMRVAARQVSVVVLGVVVAAVAAVTLPTVAALAIATGAGILVGRIPRLSPDGIWVAVTAVLVLLYGTATNPYLVMHRIGDVVLGVFVGIAVNAVLVPPDYLSDARDLLVARTHEVADILRQMAADVKASAGTQGSWRQRALSVNKSVAAETAVMDGEASLVGNFRKRGWLRIGGSELFRPAAEALDRAALHLMGLILAVEDGDFNENGSLQSAVSELLEAMAIAFADAGRGPVHDPTDHRSVTTLPLARERLTALEKLVQQGTVTTSVAPSIVLSSRGLLAALAVLDREEYGS</sequence>
<feature type="transmembrane region" description="Helical" evidence="5">
    <location>
        <begin position="53"/>
        <end position="86"/>
    </location>
</feature>
<evidence type="ECO:0000313" key="7">
    <source>
        <dbReference type="EMBL" id="PCK24266.1"/>
    </source>
</evidence>
<comment type="caution">
    <text evidence="7">The sequence shown here is derived from an EMBL/GenBank/DDBJ whole genome shotgun (WGS) entry which is preliminary data.</text>
</comment>
<gene>
    <name evidence="7" type="ORF">CHR55_26650</name>
</gene>
<protein>
    <submittedName>
        <fullName evidence="7">FUSC family protein</fullName>
    </submittedName>
</protein>
<dbReference type="Pfam" id="PF13515">
    <property type="entry name" value="FUSC_2"/>
    <property type="match status" value="1"/>
</dbReference>
<accession>A0A2A5J4I3</accession>
<evidence type="ECO:0000259" key="6">
    <source>
        <dbReference type="Pfam" id="PF13515"/>
    </source>
</evidence>
<name>A0A2A5J4I3_RHOSG</name>
<keyword evidence="3 5" id="KW-1133">Transmembrane helix</keyword>
<dbReference type="EMBL" id="NOVD01000033">
    <property type="protein sequence ID" value="PCK24266.1"/>
    <property type="molecule type" value="Genomic_DNA"/>
</dbReference>
<dbReference type="GO" id="GO:0016020">
    <property type="term" value="C:membrane"/>
    <property type="evidence" value="ECO:0007669"/>
    <property type="project" value="UniProtKB-SubCell"/>
</dbReference>
<dbReference type="InterPro" id="IPR049453">
    <property type="entry name" value="Memb_transporter_dom"/>
</dbReference>
<organism evidence="7 8">
    <name type="scientific">Rhodococcus qingshengii</name>
    <dbReference type="NCBI Taxonomy" id="334542"/>
    <lineage>
        <taxon>Bacteria</taxon>
        <taxon>Bacillati</taxon>
        <taxon>Actinomycetota</taxon>
        <taxon>Actinomycetes</taxon>
        <taxon>Mycobacteriales</taxon>
        <taxon>Nocardiaceae</taxon>
        <taxon>Rhodococcus</taxon>
        <taxon>Rhodococcus erythropolis group</taxon>
    </lineage>
</organism>
<evidence type="ECO:0000256" key="4">
    <source>
        <dbReference type="ARBA" id="ARBA00023136"/>
    </source>
</evidence>
<evidence type="ECO:0000256" key="2">
    <source>
        <dbReference type="ARBA" id="ARBA00022692"/>
    </source>
</evidence>
<keyword evidence="4 5" id="KW-0472">Membrane</keyword>
<proteinExistence type="predicted"/>
<reference evidence="7 8" key="1">
    <citation type="submission" date="2017-07" db="EMBL/GenBank/DDBJ databases">
        <title>Draft sequence of Rhodococcus enclensis 23b-28.</title>
        <authorList>
            <person name="Besaury L."/>
            <person name="Sancelme M."/>
            <person name="Amato P."/>
            <person name="Lallement A."/>
            <person name="Delort A.-M."/>
        </authorList>
    </citation>
    <scope>NUCLEOTIDE SEQUENCE [LARGE SCALE GENOMIC DNA]</scope>
    <source>
        <strain evidence="7 8">23b-28</strain>
    </source>
</reference>
<feature type="domain" description="Integral membrane bound transporter" evidence="6">
    <location>
        <begin position="13"/>
        <end position="135"/>
    </location>
</feature>
<keyword evidence="2 5" id="KW-0812">Transmembrane</keyword>
<feature type="transmembrane region" description="Helical" evidence="5">
    <location>
        <begin position="98"/>
        <end position="119"/>
    </location>
</feature>
<evidence type="ECO:0000256" key="1">
    <source>
        <dbReference type="ARBA" id="ARBA00004141"/>
    </source>
</evidence>
<evidence type="ECO:0000313" key="8">
    <source>
        <dbReference type="Proteomes" id="UP000230886"/>
    </source>
</evidence>
<comment type="subcellular location">
    <subcellularLocation>
        <location evidence="1">Membrane</location>
        <topology evidence="1">Multi-pass membrane protein</topology>
    </subcellularLocation>
</comment>
<feature type="transmembrane region" description="Helical" evidence="5">
    <location>
        <begin position="125"/>
        <end position="145"/>
    </location>
</feature>
<dbReference type="AlphaFoldDB" id="A0A2A5J4I3"/>
<dbReference type="RefSeq" id="WP_019749535.1">
    <property type="nucleotide sequence ID" value="NZ_JBHOMV010000032.1"/>
</dbReference>